<feature type="binding site" evidence="9">
    <location>
        <begin position="431"/>
        <end position="434"/>
    </location>
    <ligand>
        <name>FAD</name>
        <dbReference type="ChEBI" id="CHEBI:57692"/>
    </ligand>
</feature>
<evidence type="ECO:0000256" key="3">
    <source>
        <dbReference type="ARBA" id="ARBA00022490"/>
    </source>
</evidence>
<dbReference type="GO" id="GO:0160246">
    <property type="term" value="F:NADPH-iron-sulfur [2Fe-2S] protein oxidoreductase activity"/>
    <property type="evidence" value="ECO:0007669"/>
    <property type="project" value="InterPro"/>
</dbReference>
<dbReference type="Gene3D" id="2.40.30.10">
    <property type="entry name" value="Translation factors"/>
    <property type="match status" value="1"/>
</dbReference>
<dbReference type="InterPro" id="IPR039261">
    <property type="entry name" value="FNR_nucleotide-bd"/>
</dbReference>
<dbReference type="GO" id="GO:0050661">
    <property type="term" value="F:NADP binding"/>
    <property type="evidence" value="ECO:0007669"/>
    <property type="project" value="UniProtKB-UniRule"/>
</dbReference>
<dbReference type="GO" id="GO:0016226">
    <property type="term" value="P:iron-sulfur cluster assembly"/>
    <property type="evidence" value="ECO:0007669"/>
    <property type="project" value="UniProtKB-UniRule"/>
</dbReference>
<feature type="binding site" evidence="9">
    <location>
        <begin position="37"/>
        <end position="42"/>
    </location>
    <ligand>
        <name>FMN</name>
        <dbReference type="ChEBI" id="CHEBI:58210"/>
    </ligand>
</feature>
<dbReference type="InterPro" id="IPR003097">
    <property type="entry name" value="CysJ-like_FAD-binding"/>
</dbReference>
<feature type="binding site" evidence="9">
    <location>
        <position position="157"/>
    </location>
    <ligand>
        <name>FMN</name>
        <dbReference type="ChEBI" id="CHEBI:58210"/>
    </ligand>
</feature>
<comment type="subcellular location">
    <subcellularLocation>
        <location evidence="9">Cytoplasm</location>
    </subcellularLocation>
    <subcellularLocation>
        <location evidence="9">Mitochondrion</location>
    </subcellularLocation>
    <text evidence="9">Relocalizes to mitochondria after H(2)O(2) exposure.</text>
</comment>
<dbReference type="AlphaFoldDB" id="A0AB74K7E3"/>
<dbReference type="PANTHER" id="PTHR19384">
    <property type="entry name" value="NITRIC OXIDE SYNTHASE-RELATED"/>
    <property type="match status" value="1"/>
</dbReference>
<keyword evidence="7 9" id="KW-0521">NADP</keyword>
<dbReference type="Gene3D" id="3.40.50.360">
    <property type="match status" value="1"/>
</dbReference>
<dbReference type="EMBL" id="QZAT01000002">
    <property type="protein sequence ID" value="THX35454.1"/>
    <property type="molecule type" value="Genomic_DNA"/>
</dbReference>
<dbReference type="InterPro" id="IPR023173">
    <property type="entry name" value="NADPH_Cyt_P450_Rdtase_alpha"/>
</dbReference>
<evidence type="ECO:0000259" key="11">
    <source>
        <dbReference type="PROSITE" id="PS50902"/>
    </source>
</evidence>
<dbReference type="GO" id="GO:0005739">
    <property type="term" value="C:mitochondrion"/>
    <property type="evidence" value="ECO:0007669"/>
    <property type="project" value="UniProtKB-SubCell"/>
</dbReference>
<dbReference type="SUPFAM" id="SSF63380">
    <property type="entry name" value="Riboflavin synthase domain-like"/>
    <property type="match status" value="1"/>
</dbReference>
<feature type="region of interest" description="Disordered" evidence="10">
    <location>
        <begin position="905"/>
        <end position="949"/>
    </location>
</feature>
<comment type="cofactor">
    <cofactor evidence="2 9">
        <name>FAD</name>
        <dbReference type="ChEBI" id="CHEBI:57692"/>
    </cofactor>
</comment>
<dbReference type="PROSITE" id="PS51384">
    <property type="entry name" value="FAD_FR"/>
    <property type="match status" value="1"/>
</dbReference>
<evidence type="ECO:0000256" key="5">
    <source>
        <dbReference type="ARBA" id="ARBA00022643"/>
    </source>
</evidence>
<dbReference type="InterPro" id="IPR017927">
    <property type="entry name" value="FAD-bd_FR_type"/>
</dbReference>
<feature type="domain" description="FAD-binding FR-type" evidence="12">
    <location>
        <begin position="241"/>
        <end position="501"/>
    </location>
</feature>
<comment type="function">
    <text evidence="9">NADPH-dependent reductase which is a central component of the cytosolic iron-sulfur (Fe-S) protein assembly (CIA) machinery. Transfers electrons from NADPH via its FAD and FMN prosthetic groups to the [2Fe-2S] cluster of DRE2, another key component of the CIA machinery. In turn, this reduced cluster provides electrons for assembly of cytosolic iron-sulfur cluster proteins. Positively controls H(2)O(2)-induced cell death.</text>
</comment>
<reference evidence="13 14" key="1">
    <citation type="submission" date="2018-10" db="EMBL/GenBank/DDBJ databases">
        <title>Fifty Aureobasidium pullulans genomes reveal a recombining polyextremotolerant generalist.</title>
        <authorList>
            <person name="Gostincar C."/>
            <person name="Turk M."/>
            <person name="Zajc J."/>
            <person name="Gunde-Cimerman N."/>
        </authorList>
    </citation>
    <scope>NUCLEOTIDE SEQUENCE [LARGE SCALE GENOMIC DNA]</scope>
    <source>
        <strain evidence="13 14">EXF-10081</strain>
    </source>
</reference>
<evidence type="ECO:0000256" key="2">
    <source>
        <dbReference type="ARBA" id="ARBA00001974"/>
    </source>
</evidence>
<feature type="binding site" evidence="9">
    <location>
        <begin position="580"/>
        <end position="584"/>
    </location>
    <ligand>
        <name>NADP(+)</name>
        <dbReference type="ChEBI" id="CHEBI:58349"/>
    </ligand>
</feature>
<dbReference type="Pfam" id="PF00667">
    <property type="entry name" value="FAD_binding_1"/>
    <property type="match status" value="1"/>
</dbReference>
<evidence type="ECO:0000256" key="4">
    <source>
        <dbReference type="ARBA" id="ARBA00022630"/>
    </source>
</evidence>
<evidence type="ECO:0000313" key="14">
    <source>
        <dbReference type="Proteomes" id="UP000310374"/>
    </source>
</evidence>
<gene>
    <name evidence="9" type="primary">TAH18</name>
    <name evidence="13" type="ORF">D6D12_00377</name>
</gene>
<keyword evidence="5 9" id="KW-0288">FMN</keyword>
<evidence type="ECO:0000256" key="9">
    <source>
        <dbReference type="HAMAP-Rule" id="MF_03178"/>
    </source>
</evidence>
<feature type="binding site" evidence="9">
    <location>
        <begin position="84"/>
        <end position="87"/>
    </location>
    <ligand>
        <name>FMN</name>
        <dbReference type="ChEBI" id="CHEBI:58210"/>
    </ligand>
</feature>
<accession>A0AB74K7E3</accession>
<dbReference type="GO" id="GO:0016651">
    <property type="term" value="F:oxidoreductase activity, acting on NAD(P)H"/>
    <property type="evidence" value="ECO:0007669"/>
    <property type="project" value="UniProtKB-UniRule"/>
</dbReference>
<evidence type="ECO:0000256" key="6">
    <source>
        <dbReference type="ARBA" id="ARBA00022827"/>
    </source>
</evidence>
<dbReference type="InterPro" id="IPR001433">
    <property type="entry name" value="OxRdtase_FAD/NAD-bd"/>
</dbReference>
<comment type="similarity">
    <text evidence="9">In the C-terminal section; belongs to the flavoprotein pyridine nucleotide cytochrome reductase family.</text>
</comment>
<comment type="catalytic activity">
    <reaction evidence="9">
        <text>2 oxidized [2Fe-2S]-[protein] + NADPH = 2 reduced [2Fe-2S]-[protein] + NADP(+) + H(+)</text>
        <dbReference type="Rhea" id="RHEA:67716"/>
        <dbReference type="Rhea" id="RHEA-COMP:17327"/>
        <dbReference type="Rhea" id="RHEA-COMP:17328"/>
        <dbReference type="ChEBI" id="CHEBI:15378"/>
        <dbReference type="ChEBI" id="CHEBI:33737"/>
        <dbReference type="ChEBI" id="CHEBI:33738"/>
        <dbReference type="ChEBI" id="CHEBI:57783"/>
        <dbReference type="ChEBI" id="CHEBI:58349"/>
    </reaction>
</comment>
<protein>
    <recommendedName>
        <fullName evidence="9">NADPH-dependent diflavin oxidoreductase 1</fullName>
        <ecNumber evidence="9">1.18.1.-</ecNumber>
    </recommendedName>
    <alternativeName>
        <fullName evidence="9">NADPH-dependent FMN and FAD-containing oxidoreductase</fullName>
    </alternativeName>
</protein>
<dbReference type="InterPro" id="IPR001709">
    <property type="entry name" value="Flavoprot_Pyr_Nucl_cyt_Rdtase"/>
</dbReference>
<dbReference type="InterPro" id="IPR028879">
    <property type="entry name" value="NDOR1"/>
</dbReference>
<feature type="binding site" evidence="9">
    <location>
        <begin position="472"/>
        <end position="475"/>
    </location>
    <ligand>
        <name>FAD</name>
        <dbReference type="ChEBI" id="CHEBI:57692"/>
    </ligand>
</feature>
<dbReference type="GO" id="GO:0050660">
    <property type="term" value="F:flavin adenine dinucleotide binding"/>
    <property type="evidence" value="ECO:0007669"/>
    <property type="project" value="UniProtKB-UniRule"/>
</dbReference>
<dbReference type="Gene3D" id="3.40.50.80">
    <property type="entry name" value="Nucleotide-binding domain of ferredoxin-NADP reductase (FNR) module"/>
    <property type="match status" value="1"/>
</dbReference>
<feature type="compositionally biased region" description="Pro residues" evidence="10">
    <location>
        <begin position="926"/>
        <end position="940"/>
    </location>
</feature>
<dbReference type="EC" id="1.18.1.-" evidence="9"/>
<dbReference type="PRINTS" id="PR00369">
    <property type="entry name" value="FLAVODOXIN"/>
</dbReference>
<name>A0AB74K7E3_AURPU</name>
<dbReference type="SUPFAM" id="SSF52343">
    <property type="entry name" value="Ferredoxin reductase-like, C-terminal NADP-linked domain"/>
    <property type="match status" value="1"/>
</dbReference>
<evidence type="ECO:0000313" key="13">
    <source>
        <dbReference type="EMBL" id="THX35454.1"/>
    </source>
</evidence>
<dbReference type="FunFam" id="3.40.50.80:FF:000030">
    <property type="entry name" value="NADPH-dependent diflavin oxidoreductase 1"/>
    <property type="match status" value="1"/>
</dbReference>
<dbReference type="Pfam" id="PF00258">
    <property type="entry name" value="Flavodoxin_1"/>
    <property type="match status" value="1"/>
</dbReference>
<comment type="caution">
    <text evidence="13">The sequence shown here is derived from an EMBL/GenBank/DDBJ whole genome shotgun (WGS) entry which is preliminary data.</text>
</comment>
<proteinExistence type="inferred from homology"/>
<comment type="cofactor">
    <cofactor evidence="1 9">
        <name>FMN</name>
        <dbReference type="ChEBI" id="CHEBI:58210"/>
    </cofactor>
</comment>
<keyword evidence="6 9" id="KW-0274">FAD</keyword>
<dbReference type="Proteomes" id="UP000310374">
    <property type="component" value="Unassembled WGS sequence"/>
</dbReference>
<dbReference type="InterPro" id="IPR017938">
    <property type="entry name" value="Riboflavin_synthase-like_b-brl"/>
</dbReference>
<keyword evidence="9" id="KW-0496">Mitochondrion</keyword>
<dbReference type="InterPro" id="IPR008254">
    <property type="entry name" value="Flavodoxin/NO_synth"/>
</dbReference>
<keyword evidence="3 9" id="KW-0963">Cytoplasm</keyword>
<sequence length="964" mass="107832">MTLQDGVLGHRTVPARQSLARRQIAAKPRSALILYGSETGNAQDVAQEIARLTERLRFDTVVIDLDSIDLRDLLKHTIIIVAISTTGQGEFPQNARSFWKILLSSQLRSGVLRRVNFTTFGLGDSSYPQYNVAHRMLHNRMLQLGAQLFCPRGEGNEQHPEGHNGEFRAWIVDLKQELLQHFPLPEGQDIIAEDVFLEPKWCLRISPDSTNGSSNNTPANGVSQETLTLDTPPANDILPIADSVIADLTANTRLTPSDHGQDVRLLDFTLSSNIDYGPGAVAVVYPKNFPKDVNQFIECMGWQSMADTLLELVPTTDVSDLATYPPSPLRYLESTKRAFTIRELLTNYLDIVSIPRRTFFASLAYFTKEGNEEESYQKERVLELANPELIDELWDYTTRPRRTILEIMPEFPSVKIPWQYALNIIPVMRGRQFSIASGGSLKHLENGNTRVQLLVAIANPPNPIIKLRKRYGVCTRYIATLQAGQQLSLTIQPGYLNVSPDEVNSPVLLIGPGTGVAPMRSMIYERLEWARRSNSRKPSLLFFGCRNETADYFFRDEWQNLADQSLTVFPGFSRDQDKPRTYVQDLVRKEASLVYKTLKQDQGKVYICGSSGNMPKGVREALADVLKEHGQMTAGQASEYLDQMERDGVNRLGSRGRSSRRIKKEWLDDYDYSASIITRDVSRFHNHVTIHPADNLGCNSVIARDSDTLKVNHCHYFAKPFTSLSASVVVGKHSGPLTKFGSCFLSVFTDANCKDNAFAPVNLHDASAHGRSHNLDDVERPVGTSHIAGHSVKWTCNQDSNTADNRYVHRGRLSKALSLDPASSSKNTVHLYIFTRYKVWHTRRDDTSAHGRYHNLDDVERPVGTSHIAGHSVKWTCNQDSNTADVTKTKHTSEIDHDKEVALSTTLSPQSPSLSAVLSPLMSASAPPPRPTSSPTPRPRPLITTEHPDEDHLLKKDLLSLVVL</sequence>
<keyword evidence="8 9" id="KW-0560">Oxidoreductase</keyword>
<dbReference type="PROSITE" id="PS50902">
    <property type="entry name" value="FLAVODOXIN_LIKE"/>
    <property type="match status" value="1"/>
</dbReference>
<dbReference type="Pfam" id="PF00175">
    <property type="entry name" value="NAD_binding_1"/>
    <property type="match status" value="1"/>
</dbReference>
<comment type="caution">
    <text evidence="9">Lacks conserved residue(s) required for the propagation of feature annotation.</text>
</comment>
<evidence type="ECO:0000256" key="10">
    <source>
        <dbReference type="SAM" id="MobiDB-lite"/>
    </source>
</evidence>
<dbReference type="GO" id="GO:0005829">
    <property type="term" value="C:cytosol"/>
    <property type="evidence" value="ECO:0007669"/>
    <property type="project" value="TreeGrafter"/>
</dbReference>
<dbReference type="PANTHER" id="PTHR19384:SF10">
    <property type="entry name" value="NADPH-DEPENDENT DIFLAVIN OXIDOREDUCTASE 1"/>
    <property type="match status" value="1"/>
</dbReference>
<feature type="binding site" evidence="9">
    <location>
        <position position="401"/>
    </location>
    <ligand>
        <name>FAD</name>
        <dbReference type="ChEBI" id="CHEBI:57692"/>
    </ligand>
</feature>
<feature type="region of interest" description="Disordered" evidence="10">
    <location>
        <begin position="207"/>
        <end position="228"/>
    </location>
</feature>
<dbReference type="Gene3D" id="1.20.990.10">
    <property type="entry name" value="NADPH-cytochrome p450 Reductase, Chain A, domain 3"/>
    <property type="match status" value="1"/>
</dbReference>
<evidence type="ECO:0000256" key="1">
    <source>
        <dbReference type="ARBA" id="ARBA00001917"/>
    </source>
</evidence>
<dbReference type="InterPro" id="IPR001094">
    <property type="entry name" value="Flavdoxin-like"/>
</dbReference>
<feature type="binding site" evidence="9">
    <location>
        <position position="514"/>
    </location>
    <ligand>
        <name>NADP(+)</name>
        <dbReference type="ChEBI" id="CHEBI:58349"/>
    </ligand>
</feature>
<comment type="similarity">
    <text evidence="9">In the N-terminal section; belongs to the flavodoxin family.</text>
</comment>
<dbReference type="SUPFAM" id="SSF52218">
    <property type="entry name" value="Flavoproteins"/>
    <property type="match status" value="1"/>
</dbReference>
<feature type="binding site" evidence="9">
    <location>
        <position position="666"/>
    </location>
    <ligand>
        <name>FAD</name>
        <dbReference type="ChEBI" id="CHEBI:57692"/>
    </ligand>
</feature>
<comment type="subunit">
    <text evidence="9">Interacts with DRE2; as part of the cytosolic iron-sulfur (Fe-S) protein assembly (CIA) machinery.</text>
</comment>
<evidence type="ECO:0000256" key="8">
    <source>
        <dbReference type="ARBA" id="ARBA00023002"/>
    </source>
</evidence>
<keyword evidence="4 9" id="KW-0285">Flavoprotein</keyword>
<dbReference type="GO" id="GO:0010181">
    <property type="term" value="F:FMN binding"/>
    <property type="evidence" value="ECO:0007669"/>
    <property type="project" value="UniProtKB-UniRule"/>
</dbReference>
<dbReference type="PRINTS" id="PR00371">
    <property type="entry name" value="FPNCR"/>
</dbReference>
<dbReference type="InterPro" id="IPR029039">
    <property type="entry name" value="Flavoprotein-like_sf"/>
</dbReference>
<evidence type="ECO:0000259" key="12">
    <source>
        <dbReference type="PROSITE" id="PS51384"/>
    </source>
</evidence>
<comment type="similarity">
    <text evidence="9">Belongs to the NADPH-dependent diflavin oxidoreductase NDOR1 family.</text>
</comment>
<feature type="binding site" evidence="9">
    <location>
        <begin position="573"/>
        <end position="574"/>
    </location>
    <ligand>
        <name>NADP(+)</name>
        <dbReference type="ChEBI" id="CHEBI:58349"/>
    </ligand>
</feature>
<evidence type="ECO:0000256" key="7">
    <source>
        <dbReference type="ARBA" id="ARBA00022857"/>
    </source>
</evidence>
<feature type="compositionally biased region" description="Low complexity" evidence="10">
    <location>
        <begin position="905"/>
        <end position="925"/>
    </location>
</feature>
<feature type="domain" description="Flavodoxin-like" evidence="11">
    <location>
        <begin position="31"/>
        <end position="175"/>
    </location>
</feature>
<dbReference type="HAMAP" id="MF_03178">
    <property type="entry name" value="NDOR1"/>
    <property type="match status" value="1"/>
</dbReference>
<organism evidence="13 14">
    <name type="scientific">Aureobasidium pullulans</name>
    <name type="common">Black yeast</name>
    <name type="synonym">Pullularia pullulans</name>
    <dbReference type="NCBI Taxonomy" id="5580"/>
    <lineage>
        <taxon>Eukaryota</taxon>
        <taxon>Fungi</taxon>
        <taxon>Dikarya</taxon>
        <taxon>Ascomycota</taxon>
        <taxon>Pezizomycotina</taxon>
        <taxon>Dothideomycetes</taxon>
        <taxon>Dothideomycetidae</taxon>
        <taxon>Dothideales</taxon>
        <taxon>Saccotheciaceae</taxon>
        <taxon>Aureobasidium</taxon>
    </lineage>
</organism>